<keyword evidence="3" id="KW-1185">Reference proteome</keyword>
<protein>
    <recommendedName>
        <fullName evidence="4">Secreted protein</fullName>
    </recommendedName>
</protein>
<name>A0AAV4VI91_CAEEX</name>
<dbReference type="Proteomes" id="UP001054945">
    <property type="component" value="Unassembled WGS sequence"/>
</dbReference>
<feature type="chain" id="PRO_5043876157" description="Secreted protein" evidence="1">
    <location>
        <begin position="20"/>
        <end position="83"/>
    </location>
</feature>
<sequence>MRKSVNCLVLILSLSKGHQLRTVSEINSRWILRLRSPRMETGSRPIEAWNDVSYDAVRAHAYKRLWMGDRGFLTETGRWRHSN</sequence>
<feature type="signal peptide" evidence="1">
    <location>
        <begin position="1"/>
        <end position="19"/>
    </location>
</feature>
<dbReference type="EMBL" id="BPLR01014616">
    <property type="protein sequence ID" value="GIY70015.1"/>
    <property type="molecule type" value="Genomic_DNA"/>
</dbReference>
<reference evidence="2 3" key="1">
    <citation type="submission" date="2021-06" db="EMBL/GenBank/DDBJ databases">
        <title>Caerostris extrusa draft genome.</title>
        <authorList>
            <person name="Kono N."/>
            <person name="Arakawa K."/>
        </authorList>
    </citation>
    <scope>NUCLEOTIDE SEQUENCE [LARGE SCALE GENOMIC DNA]</scope>
</reference>
<comment type="caution">
    <text evidence="2">The sequence shown here is derived from an EMBL/GenBank/DDBJ whole genome shotgun (WGS) entry which is preliminary data.</text>
</comment>
<evidence type="ECO:0008006" key="4">
    <source>
        <dbReference type="Google" id="ProtNLM"/>
    </source>
</evidence>
<gene>
    <name evidence="2" type="ORF">CEXT_370031</name>
</gene>
<evidence type="ECO:0000313" key="2">
    <source>
        <dbReference type="EMBL" id="GIY70015.1"/>
    </source>
</evidence>
<keyword evidence="1" id="KW-0732">Signal</keyword>
<dbReference type="AlphaFoldDB" id="A0AAV4VI91"/>
<evidence type="ECO:0000313" key="3">
    <source>
        <dbReference type="Proteomes" id="UP001054945"/>
    </source>
</evidence>
<evidence type="ECO:0000256" key="1">
    <source>
        <dbReference type="SAM" id="SignalP"/>
    </source>
</evidence>
<proteinExistence type="predicted"/>
<organism evidence="2 3">
    <name type="scientific">Caerostris extrusa</name>
    <name type="common">Bark spider</name>
    <name type="synonym">Caerostris bankana</name>
    <dbReference type="NCBI Taxonomy" id="172846"/>
    <lineage>
        <taxon>Eukaryota</taxon>
        <taxon>Metazoa</taxon>
        <taxon>Ecdysozoa</taxon>
        <taxon>Arthropoda</taxon>
        <taxon>Chelicerata</taxon>
        <taxon>Arachnida</taxon>
        <taxon>Araneae</taxon>
        <taxon>Araneomorphae</taxon>
        <taxon>Entelegynae</taxon>
        <taxon>Araneoidea</taxon>
        <taxon>Araneidae</taxon>
        <taxon>Caerostris</taxon>
    </lineage>
</organism>
<accession>A0AAV4VI91</accession>